<sequence length="139" mass="14342">MKVRVRIAGAFPLALLPLVLAACGQQAPDQKSDAVKGGPPPPPPPLTVAARPDATGGERLYIQHCGMCHGPGGMGSGLLARRTDEPLLEARKDLSVDYVVQAARTGIGNMPPIPRGEVSDAEMQQIATYLASGKGPAAP</sequence>
<keyword evidence="9" id="KW-1185">Reference proteome</keyword>
<accession>A0ABR6NHS1</accession>
<feature type="chain" id="PRO_5047248455" evidence="6">
    <location>
        <begin position="22"/>
        <end position="139"/>
    </location>
</feature>
<reference evidence="8 9" key="1">
    <citation type="submission" date="2020-08" db="EMBL/GenBank/DDBJ databases">
        <title>Exploring microbial biodiversity for novel pathways involved in the catabolism of aromatic compounds derived from lignin.</title>
        <authorList>
            <person name="Elkins J."/>
        </authorList>
    </citation>
    <scope>NUCLEOTIDE SEQUENCE [LARGE SCALE GENOMIC DNA]</scope>
    <source>
        <strain evidence="8 9">B1D3A</strain>
    </source>
</reference>
<feature type="signal peptide" evidence="6">
    <location>
        <begin position="1"/>
        <end position="21"/>
    </location>
</feature>
<evidence type="ECO:0000256" key="1">
    <source>
        <dbReference type="ARBA" id="ARBA00022617"/>
    </source>
</evidence>
<dbReference type="Proteomes" id="UP001138540">
    <property type="component" value="Unassembled WGS sequence"/>
</dbReference>
<dbReference type="InterPro" id="IPR009056">
    <property type="entry name" value="Cyt_c-like_dom"/>
</dbReference>
<dbReference type="RefSeq" id="WP_184154777.1">
    <property type="nucleotide sequence ID" value="NZ_JACHKA010000001.1"/>
</dbReference>
<evidence type="ECO:0000313" key="8">
    <source>
        <dbReference type="EMBL" id="MBB5986824.1"/>
    </source>
</evidence>
<protein>
    <submittedName>
        <fullName evidence="8">Mono/diheme cytochrome c family protein</fullName>
    </submittedName>
</protein>
<dbReference type="PROSITE" id="PS51007">
    <property type="entry name" value="CYTC"/>
    <property type="match status" value="1"/>
</dbReference>
<comment type="caution">
    <text evidence="8">The sequence shown here is derived from an EMBL/GenBank/DDBJ whole genome shotgun (WGS) entry which is preliminary data.</text>
</comment>
<dbReference type="Pfam" id="PF13442">
    <property type="entry name" value="Cytochrome_CBB3"/>
    <property type="match status" value="1"/>
</dbReference>
<keyword evidence="3 4" id="KW-0408">Iron</keyword>
<dbReference type="EMBL" id="JACHKA010000001">
    <property type="protein sequence ID" value="MBB5986824.1"/>
    <property type="molecule type" value="Genomic_DNA"/>
</dbReference>
<keyword evidence="1 4" id="KW-0349">Heme</keyword>
<organism evidence="8 9">
    <name type="scientific">Sphingobium lignivorans</name>
    <dbReference type="NCBI Taxonomy" id="2735886"/>
    <lineage>
        <taxon>Bacteria</taxon>
        <taxon>Pseudomonadati</taxon>
        <taxon>Pseudomonadota</taxon>
        <taxon>Alphaproteobacteria</taxon>
        <taxon>Sphingomonadales</taxon>
        <taxon>Sphingomonadaceae</taxon>
        <taxon>Sphingobium</taxon>
    </lineage>
</organism>
<keyword evidence="6" id="KW-0732">Signal</keyword>
<gene>
    <name evidence="8" type="ORF">HNP60_002798</name>
</gene>
<dbReference type="Gene3D" id="1.10.760.10">
    <property type="entry name" value="Cytochrome c-like domain"/>
    <property type="match status" value="1"/>
</dbReference>
<evidence type="ECO:0000313" key="9">
    <source>
        <dbReference type="Proteomes" id="UP001138540"/>
    </source>
</evidence>
<name>A0ABR6NHS1_9SPHN</name>
<proteinExistence type="predicted"/>
<evidence type="ECO:0000259" key="7">
    <source>
        <dbReference type="PROSITE" id="PS51007"/>
    </source>
</evidence>
<evidence type="ECO:0000256" key="6">
    <source>
        <dbReference type="SAM" id="SignalP"/>
    </source>
</evidence>
<keyword evidence="2 4" id="KW-0479">Metal-binding</keyword>
<evidence type="ECO:0000256" key="3">
    <source>
        <dbReference type="ARBA" id="ARBA00023004"/>
    </source>
</evidence>
<dbReference type="PROSITE" id="PS51257">
    <property type="entry name" value="PROKAR_LIPOPROTEIN"/>
    <property type="match status" value="1"/>
</dbReference>
<dbReference type="SUPFAM" id="SSF46626">
    <property type="entry name" value="Cytochrome c"/>
    <property type="match status" value="1"/>
</dbReference>
<feature type="domain" description="Cytochrome c" evidence="7">
    <location>
        <begin position="52"/>
        <end position="134"/>
    </location>
</feature>
<feature type="region of interest" description="Disordered" evidence="5">
    <location>
        <begin position="29"/>
        <end position="53"/>
    </location>
</feature>
<evidence type="ECO:0000256" key="4">
    <source>
        <dbReference type="PROSITE-ProRule" id="PRU00433"/>
    </source>
</evidence>
<evidence type="ECO:0000256" key="2">
    <source>
        <dbReference type="ARBA" id="ARBA00022723"/>
    </source>
</evidence>
<evidence type="ECO:0000256" key="5">
    <source>
        <dbReference type="SAM" id="MobiDB-lite"/>
    </source>
</evidence>
<dbReference type="InterPro" id="IPR036909">
    <property type="entry name" value="Cyt_c-like_dom_sf"/>
</dbReference>